<feature type="region of interest" description="Disordered" evidence="1">
    <location>
        <begin position="235"/>
        <end position="257"/>
    </location>
</feature>
<feature type="compositionally biased region" description="Low complexity" evidence="1">
    <location>
        <begin position="236"/>
        <end position="251"/>
    </location>
</feature>
<keyword evidence="3" id="KW-1185">Reference proteome</keyword>
<accession>A0A7W7SIR5</accession>
<protein>
    <recommendedName>
        <fullName evidence="4">WbqC-like protein</fullName>
    </recommendedName>
</protein>
<dbReference type="RefSeq" id="WP_184923026.1">
    <property type="nucleotide sequence ID" value="NZ_JACHJR010000001.1"/>
</dbReference>
<comment type="caution">
    <text evidence="2">The sequence shown here is derived from an EMBL/GenBank/DDBJ whole genome shotgun (WGS) entry which is preliminary data.</text>
</comment>
<organism evidence="2 3">
    <name type="scientific">Kitasatospora gansuensis</name>
    <dbReference type="NCBI Taxonomy" id="258050"/>
    <lineage>
        <taxon>Bacteria</taxon>
        <taxon>Bacillati</taxon>
        <taxon>Actinomycetota</taxon>
        <taxon>Actinomycetes</taxon>
        <taxon>Kitasatosporales</taxon>
        <taxon>Streptomycetaceae</taxon>
        <taxon>Kitasatospora</taxon>
    </lineage>
</organism>
<dbReference type="Pfam" id="PF08889">
    <property type="entry name" value="WbqC"/>
    <property type="match status" value="1"/>
</dbReference>
<dbReference type="Proteomes" id="UP000573327">
    <property type="component" value="Unassembled WGS sequence"/>
</dbReference>
<dbReference type="InterPro" id="IPR014985">
    <property type="entry name" value="WbqC"/>
</dbReference>
<gene>
    <name evidence="2" type="ORF">F4556_006751</name>
</gene>
<evidence type="ECO:0000256" key="1">
    <source>
        <dbReference type="SAM" id="MobiDB-lite"/>
    </source>
</evidence>
<name>A0A7W7SIR5_9ACTN</name>
<proteinExistence type="predicted"/>
<evidence type="ECO:0008006" key="4">
    <source>
        <dbReference type="Google" id="ProtNLM"/>
    </source>
</evidence>
<evidence type="ECO:0000313" key="2">
    <source>
        <dbReference type="EMBL" id="MBB4951216.1"/>
    </source>
</evidence>
<dbReference type="AlphaFoldDB" id="A0A7W7SIR5"/>
<dbReference type="EMBL" id="JACHJR010000001">
    <property type="protein sequence ID" value="MBB4951216.1"/>
    <property type="molecule type" value="Genomic_DNA"/>
</dbReference>
<reference evidence="2 3" key="1">
    <citation type="submission" date="2020-08" db="EMBL/GenBank/DDBJ databases">
        <title>Sequencing the genomes of 1000 actinobacteria strains.</title>
        <authorList>
            <person name="Klenk H.-P."/>
        </authorList>
    </citation>
    <scope>NUCLEOTIDE SEQUENCE [LARGE SCALE GENOMIC DNA]</scope>
    <source>
        <strain evidence="2 3">DSM 44786</strain>
    </source>
</reference>
<sequence>MCAIHQPNLLPRLSTVAKILAADVWVVLNDVQFARRDYQHRARIGSLAGDGQARWLTLPTHLPQGRATLIRDARVVDGALARRRIGGILREQYRSSAGWPVLAERLRPVLELVETTDRTAAITEASTLMLLDLLGWKGRVLRSSSLSAGHGRTRRLVDLCRAVGATSYLCGTGGARYVEPDLFSQGGIELRPFSVPTNGVWAGARTVSAVHPLLVYGTAAIRRGLEAQQHANPIEPGAAAVSGGSGARPGRAPWPWP</sequence>
<evidence type="ECO:0000313" key="3">
    <source>
        <dbReference type="Proteomes" id="UP000573327"/>
    </source>
</evidence>